<evidence type="ECO:0000313" key="11">
    <source>
        <dbReference type="EMBL" id="THV29762.1"/>
    </source>
</evidence>
<evidence type="ECO:0000313" key="12">
    <source>
        <dbReference type="Proteomes" id="UP000307378"/>
    </source>
</evidence>
<dbReference type="AlphaFoldDB" id="A0A4S8PJR7"/>
<dbReference type="PANTHER" id="PTHR43643">
    <property type="entry name" value="HISTIDINOL-PHOSPHATE AMINOTRANSFERASE 2"/>
    <property type="match status" value="1"/>
</dbReference>
<gene>
    <name evidence="9 11" type="primary">hisC</name>
    <name evidence="11" type="ORF">FAA86_23460</name>
</gene>
<comment type="similarity">
    <text evidence="3 9">Belongs to the class-II pyridoxal-phosphate-dependent aminotransferase family. Histidinol-phosphate aminotransferase subfamily.</text>
</comment>
<feature type="modified residue" description="N6-(pyridoxal phosphate)lysine" evidence="9">
    <location>
        <position position="226"/>
    </location>
</feature>
<evidence type="ECO:0000256" key="8">
    <source>
        <dbReference type="ARBA" id="ARBA00047481"/>
    </source>
</evidence>
<evidence type="ECO:0000256" key="5">
    <source>
        <dbReference type="ARBA" id="ARBA00022576"/>
    </source>
</evidence>
<evidence type="ECO:0000256" key="2">
    <source>
        <dbReference type="ARBA" id="ARBA00005011"/>
    </source>
</evidence>
<keyword evidence="9" id="KW-0028">Amino-acid biosynthesis</keyword>
<name>A0A4S8PJR7_9HYPH</name>
<dbReference type="GO" id="GO:0030170">
    <property type="term" value="F:pyridoxal phosphate binding"/>
    <property type="evidence" value="ECO:0007669"/>
    <property type="project" value="InterPro"/>
</dbReference>
<dbReference type="CDD" id="cd00609">
    <property type="entry name" value="AAT_like"/>
    <property type="match status" value="1"/>
</dbReference>
<evidence type="ECO:0000256" key="6">
    <source>
        <dbReference type="ARBA" id="ARBA00022679"/>
    </source>
</evidence>
<evidence type="ECO:0000256" key="3">
    <source>
        <dbReference type="ARBA" id="ARBA00007970"/>
    </source>
</evidence>
<dbReference type="Gene3D" id="3.90.1150.10">
    <property type="entry name" value="Aspartate Aminotransferase, domain 1"/>
    <property type="match status" value="1"/>
</dbReference>
<comment type="catalytic activity">
    <reaction evidence="8 9">
        <text>L-histidinol phosphate + 2-oxoglutarate = 3-(imidazol-4-yl)-2-oxopropyl phosphate + L-glutamate</text>
        <dbReference type="Rhea" id="RHEA:23744"/>
        <dbReference type="ChEBI" id="CHEBI:16810"/>
        <dbReference type="ChEBI" id="CHEBI:29985"/>
        <dbReference type="ChEBI" id="CHEBI:57766"/>
        <dbReference type="ChEBI" id="CHEBI:57980"/>
        <dbReference type="EC" id="2.6.1.9"/>
    </reaction>
</comment>
<keyword evidence="6 9" id="KW-0808">Transferase</keyword>
<dbReference type="EC" id="2.6.1.9" evidence="9"/>
<dbReference type="SUPFAM" id="SSF53383">
    <property type="entry name" value="PLP-dependent transferases"/>
    <property type="match status" value="1"/>
</dbReference>
<keyword evidence="5 9" id="KW-0032">Aminotransferase</keyword>
<dbReference type="HAMAP" id="MF_01023">
    <property type="entry name" value="HisC_aminotrans_2"/>
    <property type="match status" value="1"/>
</dbReference>
<dbReference type="InterPro" id="IPR015422">
    <property type="entry name" value="PyrdxlP-dep_Trfase_small"/>
</dbReference>
<dbReference type="GO" id="GO:0004400">
    <property type="term" value="F:histidinol-phosphate transaminase activity"/>
    <property type="evidence" value="ECO:0007669"/>
    <property type="project" value="UniProtKB-UniRule"/>
</dbReference>
<dbReference type="InterPro" id="IPR001917">
    <property type="entry name" value="Aminotrans_II_pyridoxalP_BS"/>
</dbReference>
<dbReference type="PROSITE" id="PS00599">
    <property type="entry name" value="AA_TRANSFER_CLASS_2"/>
    <property type="match status" value="1"/>
</dbReference>
<dbReference type="EMBL" id="STGU01000032">
    <property type="protein sequence ID" value="THV29762.1"/>
    <property type="molecule type" value="Genomic_DNA"/>
</dbReference>
<evidence type="ECO:0000256" key="1">
    <source>
        <dbReference type="ARBA" id="ARBA00001933"/>
    </source>
</evidence>
<organism evidence="11 12">
    <name type="scientific">Rhizobium rosettiformans W3</name>
    <dbReference type="NCBI Taxonomy" id="538378"/>
    <lineage>
        <taxon>Bacteria</taxon>
        <taxon>Pseudomonadati</taxon>
        <taxon>Pseudomonadota</taxon>
        <taxon>Alphaproteobacteria</taxon>
        <taxon>Hyphomicrobiales</taxon>
        <taxon>Rhizobiaceae</taxon>
        <taxon>Rhizobium/Agrobacterium group</taxon>
        <taxon>Rhizobium</taxon>
    </lineage>
</organism>
<sequence>MPRKDITLNPHVAALPPYNAGMNIAAARKLSGRDDIAALASNENPDGCSPKVMAALAGVNPSRYSDPACTTLRGALSTKVGVASDRIVIGNGSEDMIAAICRAVLCPGAPVATVSPGFGLHEIEALANGATVDKVPMRADLDFDVPAIVAALSKAPAIFFLSSPSNPVGPALNTASLEQILAAVSHQTLLVLDEAYFEYADDETPDGLELLSGSGLNYVVLRTFSKAYGLAGLRVGYAVFSDDRLARAVSSSKTPFNVNSVAQIAAVAALDDDAWMKSSVASMTGERARVAEALVSMGLRAAKSQTNFLFIDVGLDSQKAFGHLLSHGIIVKPWKEKGYETFIRMTIGTPAENDRFIAALHMLIAR</sequence>
<evidence type="ECO:0000256" key="4">
    <source>
        <dbReference type="ARBA" id="ARBA00011738"/>
    </source>
</evidence>
<dbReference type="PANTHER" id="PTHR43643:SF3">
    <property type="entry name" value="HISTIDINOL-PHOSPHATE AMINOTRANSFERASE"/>
    <property type="match status" value="1"/>
</dbReference>
<dbReference type="InterPro" id="IPR050106">
    <property type="entry name" value="HistidinolP_aminotransfase"/>
</dbReference>
<comment type="pathway">
    <text evidence="2 9">Amino-acid biosynthesis; L-histidine biosynthesis; L-histidine from 5-phospho-alpha-D-ribose 1-diphosphate: step 7/9.</text>
</comment>
<comment type="caution">
    <text evidence="11">The sequence shown here is derived from an EMBL/GenBank/DDBJ whole genome shotgun (WGS) entry which is preliminary data.</text>
</comment>
<dbReference type="InterPro" id="IPR005861">
    <property type="entry name" value="HisP_aminotrans"/>
</dbReference>
<dbReference type="UniPathway" id="UPA00031">
    <property type="reaction ID" value="UER00012"/>
</dbReference>
<proteinExistence type="inferred from homology"/>
<reference evidence="11 12" key="1">
    <citation type="submission" date="2019-04" db="EMBL/GenBank/DDBJ databases">
        <title>genome sequence of strain W3.</title>
        <authorList>
            <person name="Gao J."/>
            <person name="Sun J."/>
        </authorList>
    </citation>
    <scope>NUCLEOTIDE SEQUENCE [LARGE SCALE GENOMIC DNA]</scope>
    <source>
        <strain evidence="11 12">W3</strain>
    </source>
</reference>
<comment type="cofactor">
    <cofactor evidence="1 9">
        <name>pyridoxal 5'-phosphate</name>
        <dbReference type="ChEBI" id="CHEBI:597326"/>
    </cofactor>
</comment>
<feature type="domain" description="Aminotransferase class I/classII large" evidence="10">
    <location>
        <begin position="36"/>
        <end position="360"/>
    </location>
</feature>
<keyword evidence="7 9" id="KW-0663">Pyridoxal phosphate</keyword>
<protein>
    <recommendedName>
        <fullName evidence="9">Histidinol-phosphate aminotransferase</fullName>
        <ecNumber evidence="9">2.6.1.9</ecNumber>
    </recommendedName>
    <alternativeName>
        <fullName evidence="9">Imidazole acetol-phosphate transaminase</fullName>
    </alternativeName>
</protein>
<accession>A0A4S8PJR7</accession>
<keyword evidence="9" id="KW-0368">Histidine biosynthesis</keyword>
<dbReference type="Gene3D" id="3.40.640.10">
    <property type="entry name" value="Type I PLP-dependent aspartate aminotransferase-like (Major domain)"/>
    <property type="match status" value="1"/>
</dbReference>
<dbReference type="NCBIfam" id="TIGR01141">
    <property type="entry name" value="hisC"/>
    <property type="match status" value="1"/>
</dbReference>
<dbReference type="InterPro" id="IPR015424">
    <property type="entry name" value="PyrdxlP-dep_Trfase"/>
</dbReference>
<dbReference type="InterPro" id="IPR015421">
    <property type="entry name" value="PyrdxlP-dep_Trfase_major"/>
</dbReference>
<dbReference type="Pfam" id="PF00155">
    <property type="entry name" value="Aminotran_1_2"/>
    <property type="match status" value="1"/>
</dbReference>
<comment type="subunit">
    <text evidence="4 9">Homodimer.</text>
</comment>
<dbReference type="Proteomes" id="UP000307378">
    <property type="component" value="Unassembled WGS sequence"/>
</dbReference>
<evidence type="ECO:0000256" key="7">
    <source>
        <dbReference type="ARBA" id="ARBA00022898"/>
    </source>
</evidence>
<evidence type="ECO:0000256" key="9">
    <source>
        <dbReference type="HAMAP-Rule" id="MF_01023"/>
    </source>
</evidence>
<dbReference type="InterPro" id="IPR004839">
    <property type="entry name" value="Aminotransferase_I/II_large"/>
</dbReference>
<evidence type="ECO:0000259" key="10">
    <source>
        <dbReference type="Pfam" id="PF00155"/>
    </source>
</evidence>
<dbReference type="GO" id="GO:0000105">
    <property type="term" value="P:L-histidine biosynthetic process"/>
    <property type="evidence" value="ECO:0007669"/>
    <property type="project" value="UniProtKB-UniRule"/>
</dbReference>